<protein>
    <recommendedName>
        <fullName evidence="6 7">Peptidyl-tRNA hydrolase</fullName>
        <ecNumber evidence="1 7">3.1.1.29</ecNumber>
    </recommendedName>
</protein>
<evidence type="ECO:0000256" key="4">
    <source>
        <dbReference type="ARBA" id="ARBA00022884"/>
    </source>
</evidence>
<dbReference type="Pfam" id="PF01195">
    <property type="entry name" value="Pept_tRNA_hydro"/>
    <property type="match status" value="1"/>
</dbReference>
<accession>A0ABM5P0J4</accession>
<name>A0ABM5P0J4_9MOLU</name>
<dbReference type="PANTHER" id="PTHR17224">
    <property type="entry name" value="PEPTIDYL-TRNA HYDROLASE"/>
    <property type="match status" value="1"/>
</dbReference>
<dbReference type="EC" id="3.1.1.29" evidence="1 7"/>
<dbReference type="InterPro" id="IPR036416">
    <property type="entry name" value="Pept_tRNA_hydro_sf"/>
</dbReference>
<dbReference type="GO" id="GO:0016787">
    <property type="term" value="F:hydrolase activity"/>
    <property type="evidence" value="ECO:0007669"/>
    <property type="project" value="UniProtKB-KW"/>
</dbReference>
<dbReference type="InterPro" id="IPR018171">
    <property type="entry name" value="Pept_tRNA_hydro_CS"/>
</dbReference>
<evidence type="ECO:0000256" key="8">
    <source>
        <dbReference type="RuleBase" id="RU004320"/>
    </source>
</evidence>
<dbReference type="Proteomes" id="UP000018745">
    <property type="component" value="Chromosome"/>
</dbReference>
<keyword evidence="4" id="KW-0694">RNA-binding</keyword>
<dbReference type="InterPro" id="IPR001328">
    <property type="entry name" value="Pept_tRNA_hydro"/>
</dbReference>
<evidence type="ECO:0000256" key="5">
    <source>
        <dbReference type="ARBA" id="ARBA00038063"/>
    </source>
</evidence>
<dbReference type="PANTHER" id="PTHR17224:SF1">
    <property type="entry name" value="PEPTIDYL-TRNA HYDROLASE"/>
    <property type="match status" value="1"/>
</dbReference>
<evidence type="ECO:0000313" key="9">
    <source>
        <dbReference type="EMBL" id="AHC39883.1"/>
    </source>
</evidence>
<keyword evidence="10" id="KW-1185">Reference proteome</keyword>
<dbReference type="SUPFAM" id="SSF53178">
    <property type="entry name" value="Peptidyl-tRNA hydrolase-like"/>
    <property type="match status" value="1"/>
</dbReference>
<comment type="similarity">
    <text evidence="5 8">Belongs to the PTH family.</text>
</comment>
<keyword evidence="3 7" id="KW-0378">Hydrolase</keyword>
<dbReference type="PROSITE" id="PS01195">
    <property type="entry name" value="PEPT_TRNA_HYDROL_1"/>
    <property type="match status" value="1"/>
</dbReference>
<dbReference type="NCBIfam" id="TIGR00447">
    <property type="entry name" value="pth"/>
    <property type="match status" value="1"/>
</dbReference>
<evidence type="ECO:0000256" key="1">
    <source>
        <dbReference type="ARBA" id="ARBA00013260"/>
    </source>
</evidence>
<proteinExistence type="inferred from homology"/>
<gene>
    <name evidence="9" type="ORF">OVS_01330</name>
</gene>
<reference evidence="9 10" key="1">
    <citation type="journal article" date="2014" name="Genome Announc.">
        <title>Complete Genome Sequence of Mycoplasma ovis Strain Michigan, a Hemoplasma of Sheep with Two Distinct 16S rRNA Genes.</title>
        <authorList>
            <person name="Deshuillers P.L."/>
            <person name="Santos A.P."/>
            <person name="do Nascimento N.C."/>
            <person name="Hampel J.A."/>
            <person name="Bergin I.L."/>
            <person name="Dyson M.C."/>
            <person name="Messick J.B."/>
        </authorList>
    </citation>
    <scope>NUCLEOTIDE SEQUENCE [LARGE SCALE GENOMIC DNA]</scope>
    <source>
        <strain evidence="9 10">Michigan</strain>
    </source>
</reference>
<dbReference type="RefSeq" id="WP_024071053.1">
    <property type="nucleotide sequence ID" value="NC_023062.1"/>
</dbReference>
<evidence type="ECO:0000256" key="2">
    <source>
        <dbReference type="ARBA" id="ARBA00022555"/>
    </source>
</evidence>
<dbReference type="Gene3D" id="3.40.50.1470">
    <property type="entry name" value="Peptidyl-tRNA hydrolase"/>
    <property type="match status" value="1"/>
</dbReference>
<evidence type="ECO:0000256" key="7">
    <source>
        <dbReference type="RuleBase" id="RU000673"/>
    </source>
</evidence>
<evidence type="ECO:0000256" key="6">
    <source>
        <dbReference type="ARBA" id="ARBA00050038"/>
    </source>
</evidence>
<evidence type="ECO:0000313" key="10">
    <source>
        <dbReference type="Proteomes" id="UP000018745"/>
    </source>
</evidence>
<evidence type="ECO:0000256" key="3">
    <source>
        <dbReference type="ARBA" id="ARBA00022801"/>
    </source>
</evidence>
<sequence length="204" mass="23565">MKIIVGLGNPTREYENTRHNVGFQVLDQIHSQLGCSPFGLVGGSLVSQNNSWKGNSFILCKPYEYMNSSGEALKKTLRYLKLNFENVLLIYDELDIEMGKYKLLKRKENKIKHLGVRNVELSFPLSECLKLKVGIRPKINRSLVIRDYVMGELTFEEKETLDQLNVSIIEVVKRFLSLGEKELKDPINYLKNKTFYAIFARRSN</sequence>
<organism evidence="9 10">
    <name type="scientific">Mycoplasma ovis str. Michigan</name>
    <dbReference type="NCBI Taxonomy" id="1415773"/>
    <lineage>
        <taxon>Bacteria</taxon>
        <taxon>Bacillati</taxon>
        <taxon>Mycoplasmatota</taxon>
        <taxon>Mollicutes</taxon>
        <taxon>Mycoplasmataceae</taxon>
        <taxon>Mycoplasma</taxon>
    </lineage>
</organism>
<keyword evidence="2" id="KW-0820">tRNA-binding</keyword>
<dbReference type="EMBL" id="CP006935">
    <property type="protein sequence ID" value="AHC39883.1"/>
    <property type="molecule type" value="Genomic_DNA"/>
</dbReference>
<comment type="catalytic activity">
    <reaction evidence="7">
        <text>an N-acyl-L-alpha-aminoacyl-tRNA + H2O = an N-acyl-L-amino acid + a tRNA + H(+)</text>
        <dbReference type="Rhea" id="RHEA:54448"/>
        <dbReference type="Rhea" id="RHEA-COMP:10123"/>
        <dbReference type="Rhea" id="RHEA-COMP:13883"/>
        <dbReference type="ChEBI" id="CHEBI:15377"/>
        <dbReference type="ChEBI" id="CHEBI:15378"/>
        <dbReference type="ChEBI" id="CHEBI:59874"/>
        <dbReference type="ChEBI" id="CHEBI:78442"/>
        <dbReference type="ChEBI" id="CHEBI:138191"/>
        <dbReference type="EC" id="3.1.1.29"/>
    </reaction>
</comment>